<reference evidence="2 3" key="1">
    <citation type="submission" date="2013-11" db="EMBL/GenBank/DDBJ databases">
        <title>Genome sequencing of Stegodyphus mimosarum.</title>
        <authorList>
            <person name="Bechsgaard J."/>
        </authorList>
    </citation>
    <scope>NUCLEOTIDE SEQUENCE [LARGE SCALE GENOMIC DNA]</scope>
</reference>
<keyword evidence="1" id="KW-0732">Signal</keyword>
<feature type="chain" id="PRO_5001830377" evidence="1">
    <location>
        <begin position="19"/>
        <end position="118"/>
    </location>
</feature>
<name>A0A087U855_STEMI</name>
<evidence type="ECO:0000313" key="2">
    <source>
        <dbReference type="EMBL" id="KFM73544.1"/>
    </source>
</evidence>
<protein>
    <submittedName>
        <fullName evidence="2">Uncharacterized protein</fullName>
    </submittedName>
</protein>
<accession>A0A087U855</accession>
<dbReference type="AlphaFoldDB" id="A0A087U855"/>
<dbReference type="Proteomes" id="UP000054359">
    <property type="component" value="Unassembled WGS sequence"/>
</dbReference>
<evidence type="ECO:0000313" key="3">
    <source>
        <dbReference type="Proteomes" id="UP000054359"/>
    </source>
</evidence>
<organism evidence="2 3">
    <name type="scientific">Stegodyphus mimosarum</name>
    <name type="common">African social velvet spider</name>
    <dbReference type="NCBI Taxonomy" id="407821"/>
    <lineage>
        <taxon>Eukaryota</taxon>
        <taxon>Metazoa</taxon>
        <taxon>Ecdysozoa</taxon>
        <taxon>Arthropoda</taxon>
        <taxon>Chelicerata</taxon>
        <taxon>Arachnida</taxon>
        <taxon>Araneae</taxon>
        <taxon>Araneomorphae</taxon>
        <taxon>Entelegynae</taxon>
        <taxon>Eresoidea</taxon>
        <taxon>Eresidae</taxon>
        <taxon>Stegodyphus</taxon>
    </lineage>
</organism>
<evidence type="ECO:0000256" key="1">
    <source>
        <dbReference type="SAM" id="SignalP"/>
    </source>
</evidence>
<dbReference type="OrthoDB" id="6423733at2759"/>
<feature type="non-terminal residue" evidence="2">
    <location>
        <position position="118"/>
    </location>
</feature>
<sequence length="118" mass="13652">MLAIQILVMLLLGHNSAATAIDSVESGYEMVINHEPWWGYSMNDEEMGSSYRYFYPFFDHEDEPNSFHWHQPPIIKPPLPPMPPMPPMPSPEATREWPSWIPPIRLIKLPLDEPPADE</sequence>
<gene>
    <name evidence="2" type="ORF">X975_06846</name>
</gene>
<keyword evidence="3" id="KW-1185">Reference proteome</keyword>
<proteinExistence type="predicted"/>
<feature type="signal peptide" evidence="1">
    <location>
        <begin position="1"/>
        <end position="18"/>
    </location>
</feature>
<dbReference type="EMBL" id="KK118653">
    <property type="protein sequence ID" value="KFM73544.1"/>
    <property type="molecule type" value="Genomic_DNA"/>
</dbReference>